<sequence length="335" mass="37215">MELPSKCLWGRGRSCKDHKNSHNQEKRGPTVTSANLMPGLGGPPPPNLFLHLLHALHLLAFHPSSALDHDRTNLVASCLTLVRKDTSGGGLLKRNLSTKQEANSILRLLLLLFFFFFIAVVVVVIEREEENMAIDPEAQFHVLAVDDSLIDRKLIERLLKTSSYQVTTVDSGSKALELLGLREDQDVSSPSSPDKNEIEVNLVITDYCMPGMTGYDLLKKMKGSSSLKDIPVVIMSSENVPSRINRCLEGGAEEFFLKPIQLSDLIRLRPYMLKGKLKEQQPSQHQETNSAISSSSNNNSKSNKRKAMDEGLSPEKTRPRFSSSSLALVTYEETT</sequence>
<reference evidence="12" key="1">
    <citation type="submission" date="2022-05" db="EMBL/GenBank/DDBJ databases">
        <title>The Musa troglodytarum L. genome provides insights into the mechanism of non-climacteric behaviour and enrichment of carotenoids.</title>
        <authorList>
            <person name="Wang J."/>
        </authorList>
    </citation>
    <scope>NUCLEOTIDE SEQUENCE</scope>
    <source>
        <tissue evidence="12">Leaf</tissue>
    </source>
</reference>
<feature type="domain" description="Response regulatory" evidence="11">
    <location>
        <begin position="141"/>
        <end position="273"/>
    </location>
</feature>
<dbReference type="GO" id="GO:0009736">
    <property type="term" value="P:cytokinin-activated signaling pathway"/>
    <property type="evidence" value="ECO:0007669"/>
    <property type="project" value="UniProtKB-KW"/>
</dbReference>
<evidence type="ECO:0000256" key="10">
    <source>
        <dbReference type="SAM" id="Phobius"/>
    </source>
</evidence>
<keyword evidence="10" id="KW-0472">Membrane</keyword>
<evidence type="ECO:0000256" key="5">
    <source>
        <dbReference type="ARBA" id="ARBA00023163"/>
    </source>
</evidence>
<keyword evidence="1 8" id="KW-0597">Phosphoprotein</keyword>
<accession>A0A9E7EZR7</accession>
<evidence type="ECO:0000313" key="12">
    <source>
        <dbReference type="EMBL" id="URD84768.1"/>
    </source>
</evidence>
<evidence type="ECO:0000256" key="9">
    <source>
        <dbReference type="SAM" id="MobiDB-lite"/>
    </source>
</evidence>
<feature type="modified residue" description="4-aspartylphosphate" evidence="8">
    <location>
        <position position="206"/>
    </location>
</feature>
<dbReference type="PROSITE" id="PS50110">
    <property type="entry name" value="RESPONSE_REGULATORY"/>
    <property type="match status" value="1"/>
</dbReference>
<dbReference type="SMART" id="SM00448">
    <property type="entry name" value="REC"/>
    <property type="match status" value="1"/>
</dbReference>
<evidence type="ECO:0000259" key="11">
    <source>
        <dbReference type="PROSITE" id="PS50110"/>
    </source>
</evidence>
<feature type="compositionally biased region" description="Basic and acidic residues" evidence="9">
    <location>
        <begin position="14"/>
        <end position="28"/>
    </location>
</feature>
<dbReference type="InterPro" id="IPR001789">
    <property type="entry name" value="Sig_transdc_resp-reg_receiver"/>
</dbReference>
<evidence type="ECO:0000256" key="1">
    <source>
        <dbReference type="ARBA" id="ARBA00022553"/>
    </source>
</evidence>
<dbReference type="PANTHER" id="PTHR43874">
    <property type="entry name" value="TWO-COMPONENT RESPONSE REGULATOR"/>
    <property type="match status" value="1"/>
</dbReference>
<dbReference type="Gene3D" id="3.40.50.2300">
    <property type="match status" value="1"/>
</dbReference>
<evidence type="ECO:0000256" key="7">
    <source>
        <dbReference type="ARBA" id="ARBA00043855"/>
    </source>
</evidence>
<keyword evidence="4" id="KW-0805">Transcription regulation</keyword>
<gene>
    <name evidence="12" type="ORF">MUK42_02246</name>
</gene>
<feature type="region of interest" description="Disordered" evidence="9">
    <location>
        <begin position="14"/>
        <end position="38"/>
    </location>
</feature>
<dbReference type="InterPro" id="IPR011006">
    <property type="entry name" value="CheY-like_superfamily"/>
</dbReference>
<keyword evidence="3" id="KW-0902">Two-component regulatory system</keyword>
<dbReference type="OrthoDB" id="60033at2759"/>
<name>A0A9E7EZR7_9LILI</name>
<dbReference type="AlphaFoldDB" id="A0A9E7EZR7"/>
<feature type="transmembrane region" description="Helical" evidence="10">
    <location>
        <begin position="104"/>
        <end position="125"/>
    </location>
</feature>
<keyword evidence="10" id="KW-1133">Transmembrane helix</keyword>
<keyword evidence="10" id="KW-0812">Transmembrane</keyword>
<keyword evidence="13" id="KW-1185">Reference proteome</keyword>
<proteinExistence type="inferred from homology"/>
<feature type="compositionally biased region" description="Low complexity" evidence="9">
    <location>
        <begin position="289"/>
        <end position="301"/>
    </location>
</feature>
<protein>
    <submittedName>
        <fullName evidence="12">Response regulator</fullName>
    </submittedName>
</protein>
<comment type="function">
    <text evidence="7">Functions as a response regulator involved in His-to-Asp phosphorelay signal transduction system. Phosphorylation of the Asp residue in the receiver domain activates the ability of the protein to promote the transcription of target genes. Type-A response regulators seem to act as negative regulators of the cytokinin signaling.</text>
</comment>
<dbReference type="SUPFAM" id="SSF52172">
    <property type="entry name" value="CheY-like"/>
    <property type="match status" value="1"/>
</dbReference>
<dbReference type="Pfam" id="PF00072">
    <property type="entry name" value="Response_reg"/>
    <property type="match status" value="1"/>
</dbReference>
<dbReference type="GO" id="GO:0000160">
    <property type="term" value="P:phosphorelay signal transduction system"/>
    <property type="evidence" value="ECO:0007669"/>
    <property type="project" value="UniProtKB-KW"/>
</dbReference>
<dbReference type="EMBL" id="CP097503">
    <property type="protein sequence ID" value="URD84768.1"/>
    <property type="molecule type" value="Genomic_DNA"/>
</dbReference>
<dbReference type="CDD" id="cd17581">
    <property type="entry name" value="REC_typeA_ARR"/>
    <property type="match status" value="1"/>
</dbReference>
<evidence type="ECO:0000256" key="6">
    <source>
        <dbReference type="ARBA" id="ARBA00038244"/>
    </source>
</evidence>
<dbReference type="PANTHER" id="PTHR43874:SF167">
    <property type="entry name" value="TWO-COMPONENT RESPONSE REGULATOR ARR9"/>
    <property type="match status" value="1"/>
</dbReference>
<evidence type="ECO:0000256" key="3">
    <source>
        <dbReference type="ARBA" id="ARBA00023012"/>
    </source>
</evidence>
<evidence type="ECO:0000256" key="8">
    <source>
        <dbReference type="PROSITE-ProRule" id="PRU00169"/>
    </source>
</evidence>
<feature type="region of interest" description="Disordered" evidence="9">
    <location>
        <begin position="276"/>
        <end position="335"/>
    </location>
</feature>
<feature type="compositionally biased region" description="Polar residues" evidence="9">
    <location>
        <begin position="320"/>
        <end position="335"/>
    </location>
</feature>
<organism evidence="12 13">
    <name type="scientific">Musa troglodytarum</name>
    <name type="common">fe'i banana</name>
    <dbReference type="NCBI Taxonomy" id="320322"/>
    <lineage>
        <taxon>Eukaryota</taxon>
        <taxon>Viridiplantae</taxon>
        <taxon>Streptophyta</taxon>
        <taxon>Embryophyta</taxon>
        <taxon>Tracheophyta</taxon>
        <taxon>Spermatophyta</taxon>
        <taxon>Magnoliopsida</taxon>
        <taxon>Liliopsida</taxon>
        <taxon>Zingiberales</taxon>
        <taxon>Musaceae</taxon>
        <taxon>Musa</taxon>
    </lineage>
</organism>
<comment type="similarity">
    <text evidence="6">Belongs to the ARR family. Type-A subfamily.</text>
</comment>
<evidence type="ECO:0000256" key="2">
    <source>
        <dbReference type="ARBA" id="ARBA00022864"/>
    </source>
</evidence>
<keyword evidence="2" id="KW-0932">Cytokinin signaling pathway</keyword>
<feature type="compositionally biased region" description="Basic and acidic residues" evidence="9">
    <location>
        <begin position="306"/>
        <end position="318"/>
    </location>
</feature>
<dbReference type="InterPro" id="IPR045279">
    <property type="entry name" value="ARR-like"/>
</dbReference>
<evidence type="ECO:0000313" key="13">
    <source>
        <dbReference type="Proteomes" id="UP001055439"/>
    </source>
</evidence>
<evidence type="ECO:0000256" key="4">
    <source>
        <dbReference type="ARBA" id="ARBA00023015"/>
    </source>
</evidence>
<dbReference type="Proteomes" id="UP001055439">
    <property type="component" value="Chromosome 10"/>
</dbReference>
<keyword evidence="5" id="KW-0804">Transcription</keyword>